<keyword evidence="1" id="KW-0812">Transmembrane</keyword>
<dbReference type="Pfam" id="PF07697">
    <property type="entry name" value="7TMR-HDED"/>
    <property type="match status" value="1"/>
</dbReference>
<comment type="caution">
    <text evidence="3">The sequence shown here is derived from an EMBL/GenBank/DDBJ whole genome shotgun (WGS) entry which is preliminary data.</text>
</comment>
<dbReference type="InterPro" id="IPR011621">
    <property type="entry name" value="Metal-dep_PHydrolase_7TM_intra"/>
</dbReference>
<dbReference type="InterPro" id="IPR011624">
    <property type="entry name" value="Metal-dep_PHydrolase_7TM_extra"/>
</dbReference>
<evidence type="ECO:0000313" key="3">
    <source>
        <dbReference type="EMBL" id="EKY22728.1"/>
    </source>
</evidence>
<proteinExistence type="predicted"/>
<dbReference type="InterPro" id="IPR052722">
    <property type="entry name" value="PgpH_phosphodiesterase"/>
</dbReference>
<dbReference type="InterPro" id="IPR003607">
    <property type="entry name" value="HD/PDEase_dom"/>
</dbReference>
<dbReference type="RefSeq" id="WP_005215651.1">
    <property type="nucleotide sequence ID" value="NZ_KB291705.1"/>
</dbReference>
<feature type="transmembrane region" description="Helical" evidence="1">
    <location>
        <begin position="345"/>
        <end position="371"/>
    </location>
</feature>
<dbReference type="PROSITE" id="PS51831">
    <property type="entry name" value="HD"/>
    <property type="match status" value="1"/>
</dbReference>
<dbReference type="HOGENOM" id="CLU_015767_1_2_9"/>
<evidence type="ECO:0000256" key="1">
    <source>
        <dbReference type="SAM" id="Phobius"/>
    </source>
</evidence>
<dbReference type="PANTHER" id="PTHR36442">
    <property type="entry name" value="CYCLIC-DI-AMP PHOSPHODIESTERASE PGPH"/>
    <property type="match status" value="1"/>
</dbReference>
<feature type="transmembrane region" description="Helical" evidence="1">
    <location>
        <begin position="412"/>
        <end position="437"/>
    </location>
</feature>
<keyword evidence="1" id="KW-1133">Transmembrane helix</keyword>
<feature type="transmembrane region" description="Helical" evidence="1">
    <location>
        <begin position="14"/>
        <end position="32"/>
    </location>
</feature>
<dbReference type="SMART" id="SM00471">
    <property type="entry name" value="HDc"/>
    <property type="match status" value="1"/>
</dbReference>
<dbReference type="PATRIC" id="fig|545697.3.peg.3028"/>
<sequence>MKDEIKHKDKWKRIFLFTVGVILTYFIIMTVITPKRYDFIEGDIASVDIKAPRDIIDEEATSEKEQEVAAKVEKKFTLKSEVKIQASENTKLFFDKVINLKSNNISEKDKINELKKMESFKLSDDQYKILLDLSVEKATELQWIALVIIDRVYENQIKEDDIVAIMDAKSIVDEYLSDQDLDLNLENILREMCYSQIQPNWFFDQAKTDEMVKEALKTVSKVMIKKNQIIVKEGEPITQRQISILTELGLIGDSVSKDYMLTYIIISVYVLFVLLTQYLYLKKERKDVLANTKLTFMILLLNILLLLLTRIVSLASLYLIPLASVPILMTVLLDYKISIVLNSLTLMLISVIVSFDPQIILIGIISIIVSSISLKKSSQRNDILYTTFYVAISVAIITVSSGVLLSNNMRKILLDAGIASIGAFISGILAIGLLPFLESSFNLITNIKLLEISNPNSPLLKRLLMEAPGTYHHSVMVANLAEVAAEEVGANPIIARVGAYYHDIGKIKRPFFFGENQLGGGNPHDKISPELSASIIISHVKDGLDLAKEYDIPLVIRNIIGQHHGTTLVKYFYYTLKNNSENPDEVREEDFRYPGPIPESKESAIVMLADSVEAAVRSINEPTMTKIEEMINNIIKDKLNSNQLDNCELTFKDLNLIKKSFLRVLKGLYHHRIEYPKEKNKDEK</sequence>
<keyword evidence="4" id="KW-1185">Reference proteome</keyword>
<dbReference type="Pfam" id="PF01966">
    <property type="entry name" value="HD"/>
    <property type="match status" value="1"/>
</dbReference>
<feature type="transmembrane region" description="Helical" evidence="1">
    <location>
        <begin position="288"/>
        <end position="308"/>
    </location>
</feature>
<feature type="transmembrane region" description="Helical" evidence="1">
    <location>
        <begin position="314"/>
        <end position="333"/>
    </location>
</feature>
<dbReference type="CDD" id="cd00077">
    <property type="entry name" value="HDc"/>
    <property type="match status" value="1"/>
</dbReference>
<feature type="transmembrane region" description="Helical" evidence="1">
    <location>
        <begin position="383"/>
        <end position="405"/>
    </location>
</feature>
<dbReference type="Proteomes" id="UP000010420">
    <property type="component" value="Unassembled WGS sequence"/>
</dbReference>
<dbReference type="InterPro" id="IPR006674">
    <property type="entry name" value="HD_domain"/>
</dbReference>
<dbReference type="Gene3D" id="1.10.3210.10">
    <property type="entry name" value="Hypothetical protein af1432"/>
    <property type="match status" value="1"/>
</dbReference>
<dbReference type="PANTHER" id="PTHR36442:SF1">
    <property type="entry name" value="CYCLIC-DI-AMP PHOSPHODIESTERASE PGPH"/>
    <property type="match status" value="1"/>
</dbReference>
<dbReference type="eggNOG" id="COG1480">
    <property type="taxonomic scope" value="Bacteria"/>
</dbReference>
<name>L1Q418_9CLOT</name>
<dbReference type="InterPro" id="IPR006675">
    <property type="entry name" value="HDIG_dom"/>
</dbReference>
<protein>
    <submittedName>
        <fullName evidence="3">7TM-HD extracellular</fullName>
    </submittedName>
</protein>
<dbReference type="SUPFAM" id="SSF109604">
    <property type="entry name" value="HD-domain/PDEase-like"/>
    <property type="match status" value="1"/>
</dbReference>
<keyword evidence="1" id="KW-0472">Membrane</keyword>
<dbReference type="EMBL" id="AMEZ01000120">
    <property type="protein sequence ID" value="EKY22728.1"/>
    <property type="molecule type" value="Genomic_DNA"/>
</dbReference>
<dbReference type="NCBIfam" id="TIGR00277">
    <property type="entry name" value="HDIG"/>
    <property type="match status" value="1"/>
</dbReference>
<evidence type="ECO:0000259" key="2">
    <source>
        <dbReference type="PROSITE" id="PS51831"/>
    </source>
</evidence>
<dbReference type="AlphaFoldDB" id="L1Q418"/>
<evidence type="ECO:0000313" key="4">
    <source>
        <dbReference type="Proteomes" id="UP000010420"/>
    </source>
</evidence>
<reference evidence="3 4" key="1">
    <citation type="submission" date="2012-05" db="EMBL/GenBank/DDBJ databases">
        <authorList>
            <person name="Weinstock G."/>
            <person name="Sodergren E."/>
            <person name="Lobos E.A."/>
            <person name="Fulton L."/>
            <person name="Fulton R."/>
            <person name="Courtney L."/>
            <person name="Fronick C."/>
            <person name="O'Laughlin M."/>
            <person name="Godfrey J."/>
            <person name="Wilson R.M."/>
            <person name="Miner T."/>
            <person name="Farmer C."/>
            <person name="Delehaunty K."/>
            <person name="Cordes M."/>
            <person name="Minx P."/>
            <person name="Tomlinson C."/>
            <person name="Chen J."/>
            <person name="Wollam A."/>
            <person name="Pepin K.H."/>
            <person name="Bhonagiri V."/>
            <person name="Zhang X."/>
            <person name="Suruliraj S."/>
            <person name="Warren W."/>
            <person name="Mitreva M."/>
            <person name="Mardis E.R."/>
            <person name="Wilson R.K."/>
        </authorList>
    </citation>
    <scope>NUCLEOTIDE SEQUENCE [LARGE SCALE GENOMIC DNA]</scope>
    <source>
        <strain evidence="3 4">DSM 1785</strain>
    </source>
</reference>
<organism evidence="3 4">
    <name type="scientific">Clostridium celatum DSM 1785</name>
    <dbReference type="NCBI Taxonomy" id="545697"/>
    <lineage>
        <taxon>Bacteria</taxon>
        <taxon>Bacillati</taxon>
        <taxon>Bacillota</taxon>
        <taxon>Clostridia</taxon>
        <taxon>Eubacteriales</taxon>
        <taxon>Clostridiaceae</taxon>
        <taxon>Clostridium</taxon>
    </lineage>
</organism>
<feature type="domain" description="HD" evidence="2">
    <location>
        <begin position="470"/>
        <end position="615"/>
    </location>
</feature>
<gene>
    <name evidence="3" type="ORF">HMPREF0216_03092</name>
</gene>
<feature type="transmembrane region" description="Helical" evidence="1">
    <location>
        <begin position="260"/>
        <end position="281"/>
    </location>
</feature>
<dbReference type="STRING" id="545697.HMPREF0216_03092"/>
<dbReference type="Pfam" id="PF07698">
    <property type="entry name" value="7TM-7TMR_HD"/>
    <property type="match status" value="1"/>
</dbReference>
<accession>L1Q418</accession>